<protein>
    <submittedName>
        <fullName evidence="1">Putative CopG</fullName>
    </submittedName>
</protein>
<evidence type="ECO:0000313" key="1">
    <source>
        <dbReference type="EMBL" id="ABV26260.1"/>
    </source>
</evidence>
<proteinExistence type="predicted"/>
<geneLocation type="plasmid" evidence="1">
    <name>pXZ1</name>
</geneLocation>
<dbReference type="CDD" id="cd22234">
    <property type="entry name" value="RHH_MobB-like"/>
    <property type="match status" value="1"/>
</dbReference>
<name>A8TKM7_SACIS</name>
<keyword evidence="1" id="KW-0614">Plasmid</keyword>
<accession>A8TKM7</accession>
<dbReference type="GO" id="GO:0006355">
    <property type="term" value="P:regulation of DNA-templated transcription"/>
    <property type="evidence" value="ECO:0007669"/>
    <property type="project" value="InterPro"/>
</dbReference>
<dbReference type="RefSeq" id="WP_012289541.1">
    <property type="nucleotide sequence ID" value="NC_010365.1"/>
</dbReference>
<dbReference type="AlphaFoldDB" id="A8TKM7"/>
<dbReference type="Gene3D" id="1.10.1220.10">
    <property type="entry name" value="Met repressor-like"/>
    <property type="match status" value="1"/>
</dbReference>
<reference evidence="1" key="1">
    <citation type="journal article" date="2008" name="Microbiology">
        <title>Evidence for the horizontal transfer of an integrase gene from a fusellovirus to a pRN-like plasmid within a single strain of Sulfolobus and the implications for plasmid survival.</title>
        <authorList>
            <person name="Peng X."/>
        </authorList>
    </citation>
    <scope>NUCLEOTIDE SEQUENCE</scope>
    <source>
        <strain evidence="1">ARN3/6</strain>
        <plasmid evidence="1">pXZ1</plasmid>
    </source>
</reference>
<dbReference type="InterPro" id="IPR013321">
    <property type="entry name" value="Arc_rbn_hlx_hlx"/>
</dbReference>
<dbReference type="EMBL" id="EU030940">
    <property type="protein sequence ID" value="ABV26260.1"/>
    <property type="molecule type" value="Genomic_DNA"/>
</dbReference>
<sequence length="52" mass="5886">MSKKEKITFLRLSEEEKQLLLGIAKYYGIAEADVIRIAIKEFAKNHGMDASS</sequence>
<organism evidence="1">
    <name type="scientific">Saccharolobus islandicus</name>
    <name type="common">Sulfolobus islandicus</name>
    <dbReference type="NCBI Taxonomy" id="43080"/>
    <lineage>
        <taxon>Archaea</taxon>
        <taxon>Thermoproteota</taxon>
        <taxon>Thermoprotei</taxon>
        <taxon>Sulfolobales</taxon>
        <taxon>Sulfolobaceae</taxon>
        <taxon>Saccharolobus</taxon>
    </lineage>
</organism>